<proteinExistence type="predicted"/>
<dbReference type="PANTHER" id="PTHR36511">
    <property type="entry name" value="MERR FAMILY BACTERIAL REGULATORY PROTEIN"/>
    <property type="match status" value="1"/>
</dbReference>
<keyword evidence="2" id="KW-0238">DNA-binding</keyword>
<keyword evidence="3" id="KW-0804">Transcription</keyword>
<dbReference type="PROSITE" id="PS50943">
    <property type="entry name" value="HTH_CROC1"/>
    <property type="match status" value="1"/>
</dbReference>
<evidence type="ECO:0000256" key="3">
    <source>
        <dbReference type="ARBA" id="ARBA00023163"/>
    </source>
</evidence>
<evidence type="ECO:0000313" key="6">
    <source>
        <dbReference type="Proteomes" id="UP000321323"/>
    </source>
</evidence>
<dbReference type="Proteomes" id="UP000321323">
    <property type="component" value="Chromosome"/>
</dbReference>
<evidence type="ECO:0000256" key="1">
    <source>
        <dbReference type="ARBA" id="ARBA00023015"/>
    </source>
</evidence>
<accession>A0ABZ1URV4</accession>
<dbReference type="InterPro" id="IPR001387">
    <property type="entry name" value="Cro/C1-type_HTH"/>
</dbReference>
<evidence type="ECO:0000259" key="4">
    <source>
        <dbReference type="PROSITE" id="PS50943"/>
    </source>
</evidence>
<evidence type="ECO:0000313" key="5">
    <source>
        <dbReference type="EMBL" id="WUR14698.1"/>
    </source>
</evidence>
<dbReference type="CDD" id="cd00093">
    <property type="entry name" value="HTH_XRE"/>
    <property type="match status" value="1"/>
</dbReference>
<dbReference type="InterPro" id="IPR010982">
    <property type="entry name" value="Lambda_DNA-bd_dom_sf"/>
</dbReference>
<feature type="domain" description="HTH cro/C1-type" evidence="4">
    <location>
        <begin position="45"/>
        <end position="89"/>
    </location>
</feature>
<dbReference type="Gene3D" id="1.10.260.40">
    <property type="entry name" value="lambda repressor-like DNA-binding domains"/>
    <property type="match status" value="1"/>
</dbReference>
<keyword evidence="6" id="KW-1185">Reference proteome</keyword>
<dbReference type="EMBL" id="CP136508">
    <property type="protein sequence ID" value="WUR14698.1"/>
    <property type="molecule type" value="Genomic_DNA"/>
</dbReference>
<gene>
    <name evidence="5" type="ORF">E7V67_006205</name>
</gene>
<organism evidence="5 6">
    <name type="scientific">[Empedobacter] haloabium</name>
    <dbReference type="NCBI Taxonomy" id="592317"/>
    <lineage>
        <taxon>Bacteria</taxon>
        <taxon>Pseudomonadati</taxon>
        <taxon>Pseudomonadota</taxon>
        <taxon>Betaproteobacteria</taxon>
        <taxon>Burkholderiales</taxon>
        <taxon>Oxalobacteraceae</taxon>
        <taxon>Telluria group</taxon>
        <taxon>Telluria group incertae sedis</taxon>
    </lineage>
</organism>
<dbReference type="InterPro" id="IPR052359">
    <property type="entry name" value="HTH-type_reg/antitoxin"/>
</dbReference>
<evidence type="ECO:0000256" key="2">
    <source>
        <dbReference type="ARBA" id="ARBA00023125"/>
    </source>
</evidence>
<dbReference type="SUPFAM" id="SSF47413">
    <property type="entry name" value="lambda repressor-like DNA-binding domains"/>
    <property type="match status" value="1"/>
</dbReference>
<keyword evidence="1" id="KW-0805">Transcription regulation</keyword>
<sequence length="104" mass="11615">MTKRDIFGEVMEGFDALQDARAGKLTLRTTEVERKPPSEMTAAKVRALREKLRVSQPVFARKLRTEERTIANWEQGVSKPNAQAAILLALVERDPALLEVIAGL</sequence>
<dbReference type="PANTHER" id="PTHR36511:SF3">
    <property type="entry name" value="ANTITOXIN HIGA-2"/>
    <property type="match status" value="1"/>
</dbReference>
<reference evidence="5 6" key="1">
    <citation type="journal article" date="2019" name="Int. J. Syst. Evol. Microbiol.">
        <title>The Draft Whole-Genome Sequence of the Antibiotic Producer Empedobacter haloabium ATCC 31962 Provides Indications for Its Taxonomic Reclassification.</title>
        <authorList>
            <person name="Miess H."/>
            <person name="Arlt P."/>
            <person name="Apel A.K."/>
            <person name="Weber T."/>
            <person name="Nieselt K."/>
            <person name="Hanssen F."/>
            <person name="Czemmel S."/>
            <person name="Nahnsen S."/>
            <person name="Gross H."/>
        </authorList>
    </citation>
    <scope>NUCLEOTIDE SEQUENCE [LARGE SCALE GENOMIC DNA]</scope>
    <source>
        <strain evidence="5 6">ATCC 31962</strain>
    </source>
</reference>
<protein>
    <submittedName>
        <fullName evidence="5">Transcriptional regulator</fullName>
    </submittedName>
</protein>
<name>A0ABZ1URV4_9BURK</name>